<dbReference type="AlphaFoldDB" id="A0AAD7DK03"/>
<dbReference type="EMBL" id="JARKIE010000045">
    <property type="protein sequence ID" value="KAJ7693565.1"/>
    <property type="molecule type" value="Genomic_DNA"/>
</dbReference>
<protein>
    <submittedName>
        <fullName evidence="4">Alpha/Beta hydrolase protein</fullName>
    </submittedName>
</protein>
<organism evidence="4 5">
    <name type="scientific">Mycena rosella</name>
    <name type="common">Pink bonnet</name>
    <name type="synonym">Agaricus rosellus</name>
    <dbReference type="NCBI Taxonomy" id="1033263"/>
    <lineage>
        <taxon>Eukaryota</taxon>
        <taxon>Fungi</taxon>
        <taxon>Dikarya</taxon>
        <taxon>Basidiomycota</taxon>
        <taxon>Agaricomycotina</taxon>
        <taxon>Agaricomycetes</taxon>
        <taxon>Agaricomycetidae</taxon>
        <taxon>Agaricales</taxon>
        <taxon>Marasmiineae</taxon>
        <taxon>Mycenaceae</taxon>
        <taxon>Mycena</taxon>
    </lineage>
</organism>
<dbReference type="InterPro" id="IPR050654">
    <property type="entry name" value="AChE-related_enzymes"/>
</dbReference>
<dbReference type="Proteomes" id="UP001221757">
    <property type="component" value="Unassembled WGS sequence"/>
</dbReference>
<evidence type="ECO:0000313" key="4">
    <source>
        <dbReference type="EMBL" id="KAJ7693565.1"/>
    </source>
</evidence>
<dbReference type="SUPFAM" id="SSF53474">
    <property type="entry name" value="alpha/beta-Hydrolases"/>
    <property type="match status" value="1"/>
</dbReference>
<comment type="similarity">
    <text evidence="1">Belongs to the type-B carboxylesterase/lipase family.</text>
</comment>
<sequence length="282" mass="30396">MLSGAQPSLSPTPSFTAFNDFSTAVGCTQAPGPARLACLKQVSVLTIRKYTNGPTSLAFRPVVDNVTVFSDPLLRIRTGLTSRVPFMVGNTENDGSLFAVGLTNLSAYLDATFGGLVTVDEMHALYPGLNETLTISEIVKDFEFLCPAELWSGAAVGAGIPNVYRYTYGPVFADLQKFPGALAWHSSELPEIFGTYNRSTARAAEVTLSHTMQTLVANFVKNPTEPPAPNWPKYVPGNTTRTLAKLAYNGNVLASNVVQPAQSDSLDGPCEAFWDFFLDVRV</sequence>
<gene>
    <name evidence="4" type="ORF">B0H17DRAFT_1059016</name>
</gene>
<dbReference type="PANTHER" id="PTHR43918:SF4">
    <property type="entry name" value="CARBOXYLIC ESTER HYDROLASE"/>
    <property type="match status" value="1"/>
</dbReference>
<reference evidence="4" key="1">
    <citation type="submission" date="2023-03" db="EMBL/GenBank/DDBJ databases">
        <title>Massive genome expansion in bonnet fungi (Mycena s.s.) driven by repeated elements and novel gene families across ecological guilds.</title>
        <authorList>
            <consortium name="Lawrence Berkeley National Laboratory"/>
            <person name="Harder C.B."/>
            <person name="Miyauchi S."/>
            <person name="Viragh M."/>
            <person name="Kuo A."/>
            <person name="Thoen E."/>
            <person name="Andreopoulos B."/>
            <person name="Lu D."/>
            <person name="Skrede I."/>
            <person name="Drula E."/>
            <person name="Henrissat B."/>
            <person name="Morin E."/>
            <person name="Kohler A."/>
            <person name="Barry K."/>
            <person name="LaButti K."/>
            <person name="Morin E."/>
            <person name="Salamov A."/>
            <person name="Lipzen A."/>
            <person name="Mereny Z."/>
            <person name="Hegedus B."/>
            <person name="Baldrian P."/>
            <person name="Stursova M."/>
            <person name="Weitz H."/>
            <person name="Taylor A."/>
            <person name="Grigoriev I.V."/>
            <person name="Nagy L.G."/>
            <person name="Martin F."/>
            <person name="Kauserud H."/>
        </authorList>
    </citation>
    <scope>NUCLEOTIDE SEQUENCE</scope>
    <source>
        <strain evidence="4">CBHHK067</strain>
    </source>
</reference>
<feature type="domain" description="Carboxylesterase type B" evidence="3">
    <location>
        <begin position="14"/>
        <end position="101"/>
    </location>
</feature>
<dbReference type="InterPro" id="IPR029058">
    <property type="entry name" value="AB_hydrolase_fold"/>
</dbReference>
<keyword evidence="5" id="KW-1185">Reference proteome</keyword>
<evidence type="ECO:0000256" key="1">
    <source>
        <dbReference type="ARBA" id="ARBA00005964"/>
    </source>
</evidence>
<dbReference type="Pfam" id="PF00135">
    <property type="entry name" value="COesterase"/>
    <property type="match status" value="1"/>
</dbReference>
<proteinExistence type="inferred from homology"/>
<accession>A0AAD7DK03</accession>
<name>A0AAD7DK03_MYCRO</name>
<evidence type="ECO:0000259" key="3">
    <source>
        <dbReference type="Pfam" id="PF00135"/>
    </source>
</evidence>
<dbReference type="GO" id="GO:0052689">
    <property type="term" value="F:carboxylic ester hydrolase activity"/>
    <property type="evidence" value="ECO:0007669"/>
    <property type="project" value="TreeGrafter"/>
</dbReference>
<dbReference type="PANTHER" id="PTHR43918">
    <property type="entry name" value="ACETYLCHOLINESTERASE"/>
    <property type="match status" value="1"/>
</dbReference>
<dbReference type="Gene3D" id="3.40.50.1820">
    <property type="entry name" value="alpha/beta hydrolase"/>
    <property type="match status" value="1"/>
</dbReference>
<evidence type="ECO:0000313" key="5">
    <source>
        <dbReference type="Proteomes" id="UP001221757"/>
    </source>
</evidence>
<comment type="caution">
    <text evidence="4">The sequence shown here is derived from an EMBL/GenBank/DDBJ whole genome shotgun (WGS) entry which is preliminary data.</text>
</comment>
<keyword evidence="2 4" id="KW-0378">Hydrolase</keyword>
<dbReference type="InterPro" id="IPR002018">
    <property type="entry name" value="CarbesteraseB"/>
</dbReference>
<evidence type="ECO:0000256" key="2">
    <source>
        <dbReference type="ARBA" id="ARBA00022801"/>
    </source>
</evidence>